<dbReference type="InterPro" id="IPR051974">
    <property type="entry name" value="PUF60_regulator"/>
</dbReference>
<comment type="subcellular location">
    <subcellularLocation>
        <location evidence="1">Nucleus</location>
    </subcellularLocation>
</comment>
<evidence type="ECO:0000256" key="3">
    <source>
        <dbReference type="ARBA" id="ARBA00022664"/>
    </source>
</evidence>
<keyword evidence="6" id="KW-0539">Nucleus</keyword>
<feature type="compositionally biased region" description="Basic and acidic residues" evidence="8">
    <location>
        <begin position="505"/>
        <end position="515"/>
    </location>
</feature>
<dbReference type="AlphaFoldDB" id="A0A2A2KYM8"/>
<dbReference type="Gene3D" id="3.30.70.330">
    <property type="match status" value="3"/>
</dbReference>
<keyword evidence="4 7" id="KW-0694">RNA-binding</keyword>
<evidence type="ECO:0000256" key="4">
    <source>
        <dbReference type="ARBA" id="ARBA00022884"/>
    </source>
</evidence>
<reference evidence="10 11" key="1">
    <citation type="journal article" date="2017" name="Curr. Biol.">
        <title>Genome architecture and evolution of a unichromosomal asexual nematode.</title>
        <authorList>
            <person name="Fradin H."/>
            <person name="Zegar C."/>
            <person name="Gutwein M."/>
            <person name="Lucas J."/>
            <person name="Kovtun M."/>
            <person name="Corcoran D."/>
            <person name="Baugh L.R."/>
            <person name="Kiontke K."/>
            <person name="Gunsalus K."/>
            <person name="Fitch D.H."/>
            <person name="Piano F."/>
        </authorList>
    </citation>
    <scope>NUCLEOTIDE SEQUENCE [LARGE SCALE GENOMIC DNA]</scope>
    <source>
        <strain evidence="10">PF1309</strain>
    </source>
</reference>
<evidence type="ECO:0000256" key="1">
    <source>
        <dbReference type="ARBA" id="ARBA00004123"/>
    </source>
</evidence>
<dbReference type="GO" id="GO:0000381">
    <property type="term" value="P:regulation of alternative mRNA splicing, via spliceosome"/>
    <property type="evidence" value="ECO:0007669"/>
    <property type="project" value="TreeGrafter"/>
</dbReference>
<dbReference type="SUPFAM" id="SSF54928">
    <property type="entry name" value="RNA-binding domain, RBD"/>
    <property type="match status" value="3"/>
</dbReference>
<name>A0A2A2KYM8_9BILA</name>
<dbReference type="FunFam" id="3.30.70.330:FF:000382">
    <property type="entry name" value="G-patch domain-containing protein"/>
    <property type="match status" value="1"/>
</dbReference>
<dbReference type="PANTHER" id="PTHR47330">
    <property type="entry name" value="POLY(U)-BINDING-SPLICING FACTOR PUF60-B-RELATED"/>
    <property type="match status" value="1"/>
</dbReference>
<keyword evidence="3" id="KW-0507">mRNA processing</keyword>
<feature type="compositionally biased region" description="Pro residues" evidence="8">
    <location>
        <begin position="419"/>
        <end position="439"/>
    </location>
</feature>
<keyword evidence="5" id="KW-0508">mRNA splicing</keyword>
<feature type="region of interest" description="Disordered" evidence="8">
    <location>
        <begin position="353"/>
        <end position="455"/>
    </location>
</feature>
<evidence type="ECO:0000256" key="8">
    <source>
        <dbReference type="SAM" id="MobiDB-lite"/>
    </source>
</evidence>
<accession>A0A2A2KYM8</accession>
<dbReference type="GO" id="GO:0006376">
    <property type="term" value="P:mRNA splice site recognition"/>
    <property type="evidence" value="ECO:0007669"/>
    <property type="project" value="TreeGrafter"/>
</dbReference>
<feature type="compositionally biased region" description="Acidic residues" evidence="8">
    <location>
        <begin position="516"/>
        <end position="525"/>
    </location>
</feature>
<dbReference type="InterPro" id="IPR012677">
    <property type="entry name" value="Nucleotide-bd_a/b_plait_sf"/>
</dbReference>
<dbReference type="Pfam" id="PF00076">
    <property type="entry name" value="RRM_1"/>
    <property type="match status" value="2"/>
</dbReference>
<gene>
    <name evidence="10" type="ORF">WR25_23018</name>
</gene>
<feature type="compositionally biased region" description="Polar residues" evidence="8">
    <location>
        <begin position="392"/>
        <end position="402"/>
    </location>
</feature>
<evidence type="ECO:0000256" key="6">
    <source>
        <dbReference type="ARBA" id="ARBA00023242"/>
    </source>
</evidence>
<dbReference type="SMART" id="SM00361">
    <property type="entry name" value="RRM_1"/>
    <property type="match status" value="1"/>
</dbReference>
<dbReference type="EMBL" id="LIAE01007480">
    <property type="protein sequence ID" value="PAV79038.1"/>
    <property type="molecule type" value="Genomic_DNA"/>
</dbReference>
<dbReference type="STRING" id="2018661.A0A2A2KYM8"/>
<dbReference type="GO" id="GO:0000380">
    <property type="term" value="P:alternative mRNA splicing, via spliceosome"/>
    <property type="evidence" value="ECO:0007669"/>
    <property type="project" value="TreeGrafter"/>
</dbReference>
<feature type="domain" description="RRM" evidence="9">
    <location>
        <begin position="161"/>
        <end position="238"/>
    </location>
</feature>
<dbReference type="PROSITE" id="PS50102">
    <property type="entry name" value="RRM"/>
    <property type="match status" value="2"/>
</dbReference>
<evidence type="ECO:0000256" key="7">
    <source>
        <dbReference type="PROSITE-ProRule" id="PRU00176"/>
    </source>
</evidence>
<evidence type="ECO:0000256" key="5">
    <source>
        <dbReference type="ARBA" id="ARBA00023187"/>
    </source>
</evidence>
<dbReference type="SMART" id="SM00360">
    <property type="entry name" value="RRM"/>
    <property type="match status" value="3"/>
</dbReference>
<keyword evidence="11" id="KW-1185">Reference proteome</keyword>
<dbReference type="Proteomes" id="UP000218231">
    <property type="component" value="Unassembled WGS sequence"/>
</dbReference>
<comment type="similarity">
    <text evidence="2">Belongs to the RRM half pint family.</text>
</comment>
<evidence type="ECO:0000256" key="2">
    <source>
        <dbReference type="ARBA" id="ARBA00005987"/>
    </source>
</evidence>
<organism evidence="10 11">
    <name type="scientific">Diploscapter pachys</name>
    <dbReference type="NCBI Taxonomy" id="2018661"/>
    <lineage>
        <taxon>Eukaryota</taxon>
        <taxon>Metazoa</taxon>
        <taxon>Ecdysozoa</taxon>
        <taxon>Nematoda</taxon>
        <taxon>Chromadorea</taxon>
        <taxon>Rhabditida</taxon>
        <taxon>Rhabditina</taxon>
        <taxon>Rhabditomorpha</taxon>
        <taxon>Rhabditoidea</taxon>
        <taxon>Rhabditidae</taxon>
        <taxon>Diploscapter</taxon>
    </lineage>
</organism>
<dbReference type="GO" id="GO:0003723">
    <property type="term" value="F:RNA binding"/>
    <property type="evidence" value="ECO:0007669"/>
    <property type="project" value="UniProtKB-UniRule"/>
</dbReference>
<feature type="domain" description="RRM" evidence="9">
    <location>
        <begin position="752"/>
        <end position="833"/>
    </location>
</feature>
<feature type="compositionally biased region" description="Polar residues" evidence="8">
    <location>
        <begin position="329"/>
        <end position="340"/>
    </location>
</feature>
<dbReference type="OrthoDB" id="20943at2759"/>
<dbReference type="InterPro" id="IPR000504">
    <property type="entry name" value="RRM_dom"/>
</dbReference>
<proteinExistence type="inferred from homology"/>
<dbReference type="InterPro" id="IPR003954">
    <property type="entry name" value="RRM_euk-type"/>
</dbReference>
<dbReference type="GO" id="GO:0071011">
    <property type="term" value="C:precatalytic spliceosome"/>
    <property type="evidence" value="ECO:0007669"/>
    <property type="project" value="TreeGrafter"/>
</dbReference>
<feature type="region of interest" description="Disordered" evidence="8">
    <location>
        <begin position="492"/>
        <end position="525"/>
    </location>
</feature>
<sequence>MDSMYSNGLSSSSTMISVPMPVLQQAGEVFVGPGARKEASLVGLGLAKLSSRRKDDMAAAKRYAMDISIKQIMLRQQKQQQENQQKQAMYAQALSLMSRVYVGSISFEIREDMLRKTFEAFGPIKSLNMGFDNVTGVGRPSNMPQAQPIIEMVMADARKFYRVYVASVHPDLSESDLKTVFEAFGEVVSCKLARSLGARSGAHRGFGYIEFNNGKSMMESIAGMNIKKRKLTTSISLSSFSYFRIKVLVGRCVTPPEALTYLTGSAQGAIPAAAAVAAAAVTAKVIAAEASSGKEKGKDGSGASTPRSSSPMPGKVKAESKLEPVSPGGSPNSKGSITDSPKVSIKLENMNLSNQAATPPPPLPQTETTGTPKSGTNGYGSPVIKEEPNDMDISNSPKSYDSPTPDAAGRASFVSHPVMPVPVPPLREAAQPPPPPPPSTATSRRRGFGGFATDVPPVAVAPPGVIPPPGVVAPNNPPPGLVKVVQPPGIYVPPGTSAAPTKIAPKPEPEKKEEVEGTIEDIEDDPEAAKYFQKLTSAEVKKLKRQRKRENQASFQDRMGAILSAQHQQQRDVAMRPAEFGTADPLTAPRDPSDDDPLQAGSMMMITGGDRVDRDNASMALSLIDTQGALAMRDEMKKKAKMAALANPQEQKKYVKPGSQFRVPKKKQPKVRKIKIEIPRKKFKNKNTTFQLKTANALKAVQAMGELKDQLMAEQSNSEDATLASQEKGLEIRGNDARHLLMAKLMRTNRSTVLVLRNMVTPEEIDEYLEEEVKEECGKFGEVEEVVIANDPANRQVKIFVRFAQAQEVDEAKRVMDGRFFAGRTVKADAYDLALFEHGDYTG</sequence>
<dbReference type="PANTHER" id="PTHR47330:SF1">
    <property type="entry name" value="POLY(U)-BINDING-SPLICING FACTOR PUF60"/>
    <property type="match status" value="1"/>
</dbReference>
<dbReference type="InterPro" id="IPR035979">
    <property type="entry name" value="RBD_domain_sf"/>
</dbReference>
<feature type="region of interest" description="Disordered" evidence="8">
    <location>
        <begin position="290"/>
        <end position="340"/>
    </location>
</feature>
<evidence type="ECO:0000313" key="10">
    <source>
        <dbReference type="EMBL" id="PAV79038.1"/>
    </source>
</evidence>
<evidence type="ECO:0000259" key="9">
    <source>
        <dbReference type="PROSITE" id="PS50102"/>
    </source>
</evidence>
<evidence type="ECO:0000313" key="11">
    <source>
        <dbReference type="Proteomes" id="UP000218231"/>
    </source>
</evidence>
<comment type="caution">
    <text evidence="10">The sequence shown here is derived from an EMBL/GenBank/DDBJ whole genome shotgun (WGS) entry which is preliminary data.</text>
</comment>
<protein>
    <recommendedName>
        <fullName evidence="9">RRM domain-containing protein</fullName>
    </recommendedName>
</protein>
<dbReference type="GO" id="GO:0071013">
    <property type="term" value="C:catalytic step 2 spliceosome"/>
    <property type="evidence" value="ECO:0007669"/>
    <property type="project" value="TreeGrafter"/>
</dbReference>